<name>A0AAF0DIE1_9EURO</name>
<dbReference type="AlphaFoldDB" id="A0AAF0DIE1"/>
<keyword evidence="3" id="KW-1185">Reference proteome</keyword>
<feature type="compositionally biased region" description="Polar residues" evidence="1">
    <location>
        <begin position="12"/>
        <end position="23"/>
    </location>
</feature>
<proteinExistence type="predicted"/>
<evidence type="ECO:0000313" key="3">
    <source>
        <dbReference type="Proteomes" id="UP001219355"/>
    </source>
</evidence>
<feature type="region of interest" description="Disordered" evidence="1">
    <location>
        <begin position="1"/>
        <end position="40"/>
    </location>
</feature>
<dbReference type="EMBL" id="CP120629">
    <property type="protein sequence ID" value="WEW59190.1"/>
    <property type="molecule type" value="Genomic_DNA"/>
</dbReference>
<gene>
    <name evidence="2" type="ORF">PRK78_004659</name>
</gene>
<evidence type="ECO:0000313" key="2">
    <source>
        <dbReference type="EMBL" id="WEW59190.1"/>
    </source>
</evidence>
<sequence length="99" mass="11231">MDATFSREQETKNNMTHHYNNESMIGEPFSKTSQSSATWGLAPKSDDVDALLRQQFRRATTRLGAMRTMKTTPGINAARGSASGFRKRDIFLLRRYSLN</sequence>
<evidence type="ECO:0000256" key="1">
    <source>
        <dbReference type="SAM" id="MobiDB-lite"/>
    </source>
</evidence>
<protein>
    <submittedName>
        <fullName evidence="2">Uncharacterized protein</fullName>
    </submittedName>
</protein>
<organism evidence="2 3">
    <name type="scientific">Emydomyces testavorans</name>
    <dbReference type="NCBI Taxonomy" id="2070801"/>
    <lineage>
        <taxon>Eukaryota</taxon>
        <taxon>Fungi</taxon>
        <taxon>Dikarya</taxon>
        <taxon>Ascomycota</taxon>
        <taxon>Pezizomycotina</taxon>
        <taxon>Eurotiomycetes</taxon>
        <taxon>Eurotiomycetidae</taxon>
        <taxon>Onygenales</taxon>
        <taxon>Nannizziopsiaceae</taxon>
        <taxon>Emydomyces</taxon>
    </lineage>
</organism>
<feature type="compositionally biased region" description="Basic and acidic residues" evidence="1">
    <location>
        <begin position="1"/>
        <end position="11"/>
    </location>
</feature>
<dbReference type="Proteomes" id="UP001219355">
    <property type="component" value="Chromosome 3"/>
</dbReference>
<accession>A0AAF0DIE1</accession>
<reference evidence="2" key="1">
    <citation type="submission" date="2023-03" db="EMBL/GenBank/DDBJ databases">
        <title>Emydomyces testavorans Genome Sequence.</title>
        <authorList>
            <person name="Hoyer L."/>
        </authorList>
    </citation>
    <scope>NUCLEOTIDE SEQUENCE</scope>
    <source>
        <strain evidence="2">16-2883</strain>
    </source>
</reference>